<evidence type="ECO:0000259" key="1">
    <source>
        <dbReference type="Pfam" id="PF00149"/>
    </source>
</evidence>
<evidence type="ECO:0000313" key="3">
    <source>
        <dbReference type="Proteomes" id="UP001500635"/>
    </source>
</evidence>
<dbReference type="SUPFAM" id="SSF56300">
    <property type="entry name" value="Metallo-dependent phosphatases"/>
    <property type="match status" value="1"/>
</dbReference>
<dbReference type="Gene3D" id="3.60.21.10">
    <property type="match status" value="1"/>
</dbReference>
<gene>
    <name evidence="2" type="ORF">GCM10023147_04530</name>
</gene>
<dbReference type="EMBL" id="BAABFR010000004">
    <property type="protein sequence ID" value="GAA4384284.1"/>
    <property type="molecule type" value="Genomic_DNA"/>
</dbReference>
<dbReference type="Pfam" id="PF00149">
    <property type="entry name" value="Metallophos"/>
    <property type="match status" value="1"/>
</dbReference>
<keyword evidence="3" id="KW-1185">Reference proteome</keyword>
<name>A0ABP8J3B3_9ACTN</name>
<evidence type="ECO:0000313" key="2">
    <source>
        <dbReference type="EMBL" id="GAA4384284.1"/>
    </source>
</evidence>
<sequence length="247" mass="27367">MARLGAIDDVLPDDLVVIQVGDLIHRGPDSDGVIALVDHYLRNQPTQWVQLIGNHEANYLRPPAFRWPQKLKRRSASTLRRWVHHREALVAAAISTDSEQILVTHAGVTEEFWRTVIGAPPTALAAAERLNELALRHDDDRLFAAGVMLGRPNAAAGPLWAEPVTELIPGWIDRPMPFSQVYGHSTVNDWVDPVSLPPLLADRITSDPAAKHEYVAMDGGRLIGIDPGHHAYPTIPWRSFEVHGTVM</sequence>
<feature type="domain" description="Calcineurin-like phosphoesterase" evidence="1">
    <location>
        <begin position="9"/>
        <end position="114"/>
    </location>
</feature>
<proteinExistence type="predicted"/>
<organism evidence="2 3">
    <name type="scientific">Tsukamurella soli</name>
    <dbReference type="NCBI Taxonomy" id="644556"/>
    <lineage>
        <taxon>Bacteria</taxon>
        <taxon>Bacillati</taxon>
        <taxon>Actinomycetota</taxon>
        <taxon>Actinomycetes</taxon>
        <taxon>Mycobacteriales</taxon>
        <taxon>Tsukamurellaceae</taxon>
        <taxon>Tsukamurella</taxon>
    </lineage>
</organism>
<dbReference type="InterPro" id="IPR029052">
    <property type="entry name" value="Metallo-depent_PP-like"/>
</dbReference>
<dbReference type="InterPro" id="IPR004843">
    <property type="entry name" value="Calcineurin-like_PHP"/>
</dbReference>
<accession>A0ABP8J3B3</accession>
<comment type="caution">
    <text evidence="2">The sequence shown here is derived from an EMBL/GenBank/DDBJ whole genome shotgun (WGS) entry which is preliminary data.</text>
</comment>
<protein>
    <recommendedName>
        <fullName evidence="1">Calcineurin-like phosphoesterase domain-containing protein</fullName>
    </recommendedName>
</protein>
<reference evidence="3" key="1">
    <citation type="journal article" date="2019" name="Int. J. Syst. Evol. Microbiol.">
        <title>The Global Catalogue of Microorganisms (GCM) 10K type strain sequencing project: providing services to taxonomists for standard genome sequencing and annotation.</title>
        <authorList>
            <consortium name="The Broad Institute Genomics Platform"/>
            <consortium name="The Broad Institute Genome Sequencing Center for Infectious Disease"/>
            <person name="Wu L."/>
            <person name="Ma J."/>
        </authorList>
    </citation>
    <scope>NUCLEOTIDE SEQUENCE [LARGE SCALE GENOMIC DNA]</scope>
    <source>
        <strain evidence="3">JCM 17688</strain>
    </source>
</reference>
<dbReference type="Proteomes" id="UP001500635">
    <property type="component" value="Unassembled WGS sequence"/>
</dbReference>